<organism evidence="2">
    <name type="scientific">Mastomys natalensis cytomegalovirus 1</name>
    <dbReference type="NCBI Taxonomy" id="2973541"/>
    <lineage>
        <taxon>Viruses</taxon>
        <taxon>Duplodnaviria</taxon>
        <taxon>Heunggongvirae</taxon>
        <taxon>Peploviricota</taxon>
        <taxon>Herviviricetes</taxon>
        <taxon>Herpesvirales</taxon>
        <taxon>Orthoherpesviridae</taxon>
        <taxon>Betaherpesvirinae</taxon>
        <taxon>Muromegalovirus</taxon>
    </lineage>
</organism>
<reference evidence="2" key="1">
    <citation type="submission" date="2022-09" db="EMBL/GenBank/DDBJ databases">
        <authorList>
            <person name="Vucak M."/>
            <person name="Davison A.J."/>
        </authorList>
    </citation>
    <scope>NUCLEOTIDE SEQUENCE</scope>
    <source>
        <strain evidence="1">Mnat29</strain>
        <strain evidence="2">Mnat36</strain>
    </source>
</reference>
<evidence type="ECO:0000313" key="1">
    <source>
        <dbReference type="EMBL" id="WEG68845.1"/>
    </source>
</evidence>
<accession>A0A9Y1IL36</accession>
<sequence>MMTVIKIALFSLIVSCVASDCCSEYLEEIPSSIRTWGICSDTEIMIEIQNGSFCIKTTDMAATVQNISTKVPRKSIVMKSDTYCEESMVYAASDGTIKCVHDICSEGQIFQSETSQPIMKCIEKGPSSQNPTDQIYLVDAEVPIIEWFTQDSMDLINFNNYIEKAMYTKKVRRLSDNECSMKLDLHAALPQTPLYCTETDK</sequence>
<dbReference type="EMBL" id="OP429122">
    <property type="protein sequence ID" value="WEG68981.1"/>
    <property type="molecule type" value="Genomic_DNA"/>
</dbReference>
<proteinExistence type="predicted"/>
<evidence type="ECO:0000313" key="2">
    <source>
        <dbReference type="EMBL" id="WEG68981.1"/>
    </source>
</evidence>
<dbReference type="EMBL" id="OP429138">
    <property type="protein sequence ID" value="WEG71209.1"/>
    <property type="molecule type" value="Genomic_DNA"/>
</dbReference>
<dbReference type="EMBL" id="OP429121">
    <property type="protein sequence ID" value="WEG68845.1"/>
    <property type="molecule type" value="Genomic_DNA"/>
</dbReference>
<reference evidence="2" key="2">
    <citation type="submission" date="2023-06" db="EMBL/GenBank/DDBJ databases">
        <title>Isolation and genome sequencing of cytomegaloviruses from Natal multimammate mice (Mastomys natalensis).</title>
        <authorList>
            <person name="Jarvis M.A."/>
            <person name="Davison A.J."/>
        </authorList>
    </citation>
    <scope>NUCLEOTIDE SEQUENCE</scope>
    <source>
        <strain evidence="1">Mnat29</strain>
        <strain evidence="2">Mnat36</strain>
    </source>
</reference>
<name>A0A9Y1IL36_9BETA</name>
<protein>
    <submittedName>
        <fullName evidence="2">Protein m129.1</fullName>
    </submittedName>
</protein>
<gene>
    <name evidence="2" type="primary">m129.1</name>
</gene>